<sequence>MKNNLLFLFFGIILCVKYFVKSQHNYDITDSFSKVDAEYIRFWTARARIRPEINVCKFKFVLISVEAKRDVIEILDENISLILPGAFKKTNSTYLELNFVKGPLTIGPESFLVMDELKSLNFSNFESKITLDDDTFLYTPKLEKLWIALDEATTTLSKKFTTLKELSELRIIGGHLEIIKNDTFTNNHKLTWLEISSCSIFSIEPRTFANLENLGILDLNNNTLMRIESSLFDGLDKLRNLWLALNNIYKVPLATLQDKMMNLQLIDLTKNDLIEITLDVFLNKPKMCNIHLLNNRIKTVKKGLSNYPSSINQSFIIDIHLENNYIERIGEGTFAGLNLGAFEKTNVTQSLQLSFVKGPLTIGPESFKGLHELKYLWFPSHKSKITLNDDTFLFMPELISLMITLDEATTTLSKKFNTLNKLVHLKIIGGHLEIIKNDTFINNHNLEWLEISSCSIFSIEPRTFANLKNLDILDLRNNSLMRIESSFFDGLDSLKNLWLGLNNIYKIPSAILQDHNMMKFQLFYLSNNDLIEITLDEFLYKPQLWNIQLQNNRIKIVKRRLLKYQSSINQSLVIDIHLQNNYIEHIDEGTFAGLNLHILNISNNKLEFIQSKIFQGCFRIETLDLSRNNISKISQNTFKNCNITKIILSGNPLKLPNDPKKFLGLFPTTDIEWN</sequence>
<dbReference type="OrthoDB" id="676979at2759"/>
<dbReference type="InterPro" id="IPR001611">
    <property type="entry name" value="Leu-rich_rpt"/>
</dbReference>
<dbReference type="EMBL" id="JACMRX010000006">
    <property type="protein sequence ID" value="KAF7988121.1"/>
    <property type="molecule type" value="Genomic_DNA"/>
</dbReference>
<organism evidence="5 6">
    <name type="scientific">Aphidius gifuensis</name>
    <name type="common">Parasitoid wasp</name>
    <dbReference type="NCBI Taxonomy" id="684658"/>
    <lineage>
        <taxon>Eukaryota</taxon>
        <taxon>Metazoa</taxon>
        <taxon>Ecdysozoa</taxon>
        <taxon>Arthropoda</taxon>
        <taxon>Hexapoda</taxon>
        <taxon>Insecta</taxon>
        <taxon>Pterygota</taxon>
        <taxon>Neoptera</taxon>
        <taxon>Endopterygota</taxon>
        <taxon>Hymenoptera</taxon>
        <taxon>Apocrita</taxon>
        <taxon>Ichneumonoidea</taxon>
        <taxon>Braconidae</taxon>
        <taxon>Aphidiinae</taxon>
        <taxon>Aphidius</taxon>
    </lineage>
</organism>
<evidence type="ECO:0000313" key="5">
    <source>
        <dbReference type="EMBL" id="KAF7988121.1"/>
    </source>
</evidence>
<dbReference type="SUPFAM" id="SSF52058">
    <property type="entry name" value="L domain-like"/>
    <property type="match status" value="2"/>
</dbReference>
<keyword evidence="6" id="KW-1185">Reference proteome</keyword>
<dbReference type="GO" id="GO:0005886">
    <property type="term" value="C:plasma membrane"/>
    <property type="evidence" value="ECO:0007669"/>
    <property type="project" value="TreeGrafter"/>
</dbReference>
<dbReference type="PANTHER" id="PTHR24369:SF210">
    <property type="entry name" value="CHAOPTIN-RELATED"/>
    <property type="match status" value="1"/>
</dbReference>
<dbReference type="PROSITE" id="PS51450">
    <property type="entry name" value="LRR"/>
    <property type="match status" value="1"/>
</dbReference>
<gene>
    <name evidence="5" type="ORF">HCN44_007615</name>
</gene>
<dbReference type="Pfam" id="PF13855">
    <property type="entry name" value="LRR_8"/>
    <property type="match status" value="3"/>
</dbReference>
<dbReference type="PANTHER" id="PTHR24369">
    <property type="entry name" value="ANTIGEN BSP, PUTATIVE-RELATED"/>
    <property type="match status" value="1"/>
</dbReference>
<name>A0A834XJH3_APHGI</name>
<dbReference type="Gene3D" id="3.80.10.10">
    <property type="entry name" value="Ribonuclease Inhibitor"/>
    <property type="match status" value="4"/>
</dbReference>
<dbReference type="SMART" id="SM00369">
    <property type="entry name" value="LRR_TYP"/>
    <property type="match status" value="10"/>
</dbReference>
<dbReference type="AlphaFoldDB" id="A0A834XJH3"/>
<comment type="caution">
    <text evidence="5">The sequence shown here is derived from an EMBL/GenBank/DDBJ whole genome shotgun (WGS) entry which is preliminary data.</text>
</comment>
<keyword evidence="3" id="KW-0677">Repeat</keyword>
<dbReference type="InterPro" id="IPR003591">
    <property type="entry name" value="Leu-rich_rpt_typical-subtyp"/>
</dbReference>
<reference evidence="5 6" key="1">
    <citation type="submission" date="2020-08" db="EMBL/GenBank/DDBJ databases">
        <title>Aphidius gifuensis genome sequencing and assembly.</title>
        <authorList>
            <person name="Du Z."/>
        </authorList>
    </citation>
    <scope>NUCLEOTIDE SEQUENCE [LARGE SCALE GENOMIC DNA]</scope>
    <source>
        <strain evidence="5">YNYX2018</strain>
        <tissue evidence="5">Adults</tissue>
    </source>
</reference>
<keyword evidence="1" id="KW-0433">Leucine-rich repeat</keyword>
<keyword evidence="2 4" id="KW-0732">Signal</keyword>
<dbReference type="InterPro" id="IPR050541">
    <property type="entry name" value="LRR_TM_domain-containing"/>
</dbReference>
<evidence type="ECO:0000256" key="2">
    <source>
        <dbReference type="ARBA" id="ARBA00022729"/>
    </source>
</evidence>
<dbReference type="InterPro" id="IPR032675">
    <property type="entry name" value="LRR_dom_sf"/>
</dbReference>
<evidence type="ECO:0000256" key="4">
    <source>
        <dbReference type="SAM" id="SignalP"/>
    </source>
</evidence>
<dbReference type="Pfam" id="PF13306">
    <property type="entry name" value="LRR_5"/>
    <property type="match status" value="1"/>
</dbReference>
<evidence type="ECO:0000256" key="3">
    <source>
        <dbReference type="ARBA" id="ARBA00022737"/>
    </source>
</evidence>
<dbReference type="Proteomes" id="UP000639338">
    <property type="component" value="Unassembled WGS sequence"/>
</dbReference>
<feature type="signal peptide" evidence="4">
    <location>
        <begin position="1"/>
        <end position="22"/>
    </location>
</feature>
<protein>
    <submittedName>
        <fullName evidence="5">Uncharacterized protein</fullName>
    </submittedName>
</protein>
<evidence type="ECO:0000256" key="1">
    <source>
        <dbReference type="ARBA" id="ARBA00022614"/>
    </source>
</evidence>
<dbReference type="InterPro" id="IPR026906">
    <property type="entry name" value="LRR_5"/>
</dbReference>
<feature type="chain" id="PRO_5032552692" evidence="4">
    <location>
        <begin position="23"/>
        <end position="674"/>
    </location>
</feature>
<evidence type="ECO:0000313" key="6">
    <source>
        <dbReference type="Proteomes" id="UP000639338"/>
    </source>
</evidence>
<proteinExistence type="predicted"/>
<accession>A0A834XJH3</accession>